<feature type="region of interest" description="Disordered" evidence="1">
    <location>
        <begin position="1"/>
        <end position="38"/>
    </location>
</feature>
<evidence type="ECO:0000313" key="3">
    <source>
        <dbReference type="Proteomes" id="UP000002668"/>
    </source>
</evidence>
<reference evidence="3" key="1">
    <citation type="journal article" date="2011" name="Nat. Commun.">
        <title>Effector diversification within compartments of the Leptosphaeria maculans genome affected by Repeat-Induced Point mutations.</title>
        <authorList>
            <person name="Rouxel T."/>
            <person name="Grandaubert J."/>
            <person name="Hane J.K."/>
            <person name="Hoede C."/>
            <person name="van de Wouw A.P."/>
            <person name="Couloux A."/>
            <person name="Dominguez V."/>
            <person name="Anthouard V."/>
            <person name="Bally P."/>
            <person name="Bourras S."/>
            <person name="Cozijnsen A.J."/>
            <person name="Ciuffetti L.M."/>
            <person name="Degrave A."/>
            <person name="Dilmaghani A."/>
            <person name="Duret L."/>
            <person name="Fudal I."/>
            <person name="Goodwin S.B."/>
            <person name="Gout L."/>
            <person name="Glaser N."/>
            <person name="Linglin J."/>
            <person name="Kema G.H.J."/>
            <person name="Lapalu N."/>
            <person name="Lawrence C.B."/>
            <person name="May K."/>
            <person name="Meyer M."/>
            <person name="Ollivier B."/>
            <person name="Poulain J."/>
            <person name="Schoch C.L."/>
            <person name="Simon A."/>
            <person name="Spatafora J.W."/>
            <person name="Stachowiak A."/>
            <person name="Turgeon B.G."/>
            <person name="Tyler B.M."/>
            <person name="Vincent D."/>
            <person name="Weissenbach J."/>
            <person name="Amselem J."/>
            <person name="Quesneville H."/>
            <person name="Oliver R.P."/>
            <person name="Wincker P."/>
            <person name="Balesdent M.-H."/>
            <person name="Howlett B.J."/>
        </authorList>
    </citation>
    <scope>NUCLEOTIDE SEQUENCE [LARGE SCALE GENOMIC DNA]</scope>
    <source>
        <strain evidence="3">JN3 / isolate v23.1.3 / race Av1-4-5-6-7-8</strain>
    </source>
</reference>
<dbReference type="AlphaFoldDB" id="E4ZMZ2"/>
<gene>
    <name evidence="2" type="ORF">LEMA_uP053010.1</name>
</gene>
<dbReference type="EMBL" id="FP929094">
    <property type="protein sequence ID" value="CBX92595.1"/>
    <property type="molecule type" value="Genomic_DNA"/>
</dbReference>
<keyword evidence="3" id="KW-1185">Reference proteome</keyword>
<name>E4ZMZ2_LEPMJ</name>
<accession>E4ZMZ2</accession>
<dbReference type="VEuPathDB" id="FungiDB:LEMA_uP053010.1"/>
<evidence type="ECO:0000256" key="1">
    <source>
        <dbReference type="SAM" id="MobiDB-lite"/>
    </source>
</evidence>
<evidence type="ECO:0000313" key="2">
    <source>
        <dbReference type="EMBL" id="CBX92595.1"/>
    </source>
</evidence>
<proteinExistence type="predicted"/>
<dbReference type="InParanoid" id="E4ZMZ2"/>
<protein>
    <submittedName>
        <fullName evidence="2">Predicted protein</fullName>
    </submittedName>
</protein>
<organism evidence="3">
    <name type="scientific">Leptosphaeria maculans (strain JN3 / isolate v23.1.3 / race Av1-4-5-6-7-8)</name>
    <name type="common">Blackleg fungus</name>
    <name type="synonym">Phoma lingam</name>
    <dbReference type="NCBI Taxonomy" id="985895"/>
    <lineage>
        <taxon>Eukaryota</taxon>
        <taxon>Fungi</taxon>
        <taxon>Dikarya</taxon>
        <taxon>Ascomycota</taxon>
        <taxon>Pezizomycotina</taxon>
        <taxon>Dothideomycetes</taxon>
        <taxon>Pleosporomycetidae</taxon>
        <taxon>Pleosporales</taxon>
        <taxon>Pleosporineae</taxon>
        <taxon>Leptosphaeriaceae</taxon>
        <taxon>Plenodomus</taxon>
        <taxon>Plenodomus lingam/Leptosphaeria maculans species complex</taxon>
    </lineage>
</organism>
<dbReference type="Proteomes" id="UP000002668">
    <property type="component" value="Genome"/>
</dbReference>
<dbReference type="HOGENOM" id="CLU_2996887_0_0_1"/>
<sequence>MVNNRNPWPMSRPRGSVWRDMRKSRKPSPSTELGSPHPAHVVQLLCDTVAGSTQVSG</sequence>